<organism evidence="1 2">
    <name type="scientific">Rhizodiscina lignyota</name>
    <dbReference type="NCBI Taxonomy" id="1504668"/>
    <lineage>
        <taxon>Eukaryota</taxon>
        <taxon>Fungi</taxon>
        <taxon>Dikarya</taxon>
        <taxon>Ascomycota</taxon>
        <taxon>Pezizomycotina</taxon>
        <taxon>Dothideomycetes</taxon>
        <taxon>Pleosporomycetidae</taxon>
        <taxon>Aulographales</taxon>
        <taxon>Rhizodiscinaceae</taxon>
        <taxon>Rhizodiscina</taxon>
    </lineage>
</organism>
<dbReference type="Proteomes" id="UP000799772">
    <property type="component" value="Unassembled WGS sequence"/>
</dbReference>
<protein>
    <submittedName>
        <fullName evidence="1">Uncharacterized protein</fullName>
    </submittedName>
</protein>
<proteinExistence type="predicted"/>
<evidence type="ECO:0000313" key="1">
    <source>
        <dbReference type="EMBL" id="KAF2092856.1"/>
    </source>
</evidence>
<accession>A0A9P4I0S5</accession>
<reference evidence="1" key="1">
    <citation type="journal article" date="2020" name="Stud. Mycol.">
        <title>101 Dothideomycetes genomes: a test case for predicting lifestyles and emergence of pathogens.</title>
        <authorList>
            <person name="Haridas S."/>
            <person name="Albert R."/>
            <person name="Binder M."/>
            <person name="Bloem J."/>
            <person name="Labutti K."/>
            <person name="Salamov A."/>
            <person name="Andreopoulos B."/>
            <person name="Baker S."/>
            <person name="Barry K."/>
            <person name="Bills G."/>
            <person name="Bluhm B."/>
            <person name="Cannon C."/>
            <person name="Castanera R."/>
            <person name="Culley D."/>
            <person name="Daum C."/>
            <person name="Ezra D."/>
            <person name="Gonzalez J."/>
            <person name="Henrissat B."/>
            <person name="Kuo A."/>
            <person name="Liang C."/>
            <person name="Lipzen A."/>
            <person name="Lutzoni F."/>
            <person name="Magnuson J."/>
            <person name="Mondo S."/>
            <person name="Nolan M."/>
            <person name="Ohm R."/>
            <person name="Pangilinan J."/>
            <person name="Park H.-J."/>
            <person name="Ramirez L."/>
            <person name="Alfaro M."/>
            <person name="Sun H."/>
            <person name="Tritt A."/>
            <person name="Yoshinaga Y."/>
            <person name="Zwiers L.-H."/>
            <person name="Turgeon B."/>
            <person name="Goodwin S."/>
            <person name="Spatafora J."/>
            <person name="Crous P."/>
            <person name="Grigoriev I."/>
        </authorList>
    </citation>
    <scope>NUCLEOTIDE SEQUENCE</scope>
    <source>
        <strain evidence="1">CBS 133067</strain>
    </source>
</reference>
<evidence type="ECO:0000313" key="2">
    <source>
        <dbReference type="Proteomes" id="UP000799772"/>
    </source>
</evidence>
<name>A0A9P4I0S5_9PEZI</name>
<comment type="caution">
    <text evidence="1">The sequence shown here is derived from an EMBL/GenBank/DDBJ whole genome shotgun (WGS) entry which is preliminary data.</text>
</comment>
<dbReference type="EMBL" id="ML978142">
    <property type="protein sequence ID" value="KAF2092856.1"/>
    <property type="molecule type" value="Genomic_DNA"/>
</dbReference>
<sequence>MFRHINHIAKNVETGALYILAVQIIVSGSLVNVVTHLTPERALGEVVVLAHARVQVCRYYSTVECNEGGHAYHGENELDGYLVLLEFTSLENTTAIRCIMGSTTAPAMIERRRAEPAPKIYENDEVVMVRRLAAVMTDMQMALWNASVCSWLAARIRVWSRTRTCPSSEALIRAEFRSLITEAAFNLIDKPDQCG</sequence>
<keyword evidence="2" id="KW-1185">Reference proteome</keyword>
<gene>
    <name evidence="1" type="ORF">NA57DRAFT_62165</name>
</gene>
<dbReference type="AlphaFoldDB" id="A0A9P4I0S5"/>